<protein>
    <submittedName>
        <fullName evidence="1">Uncharacterized protein</fullName>
    </submittedName>
</protein>
<dbReference type="Proteomes" id="UP000309997">
    <property type="component" value="Unassembled WGS sequence"/>
</dbReference>
<dbReference type="EMBL" id="RCHU02000008">
    <property type="protein sequence ID" value="KAL3581873.1"/>
    <property type="molecule type" value="Genomic_DNA"/>
</dbReference>
<evidence type="ECO:0000313" key="1">
    <source>
        <dbReference type="EMBL" id="KAL3581873.1"/>
    </source>
</evidence>
<name>A0ACC4BTC3_POPAL</name>
<reference evidence="1 2" key="1">
    <citation type="journal article" date="2024" name="Plant Biotechnol. J.">
        <title>Genome and CRISPR/Cas9 system of a widespread forest tree (Populus alba) in the world.</title>
        <authorList>
            <person name="Liu Y.J."/>
            <person name="Jiang P.F."/>
            <person name="Han X.M."/>
            <person name="Li X.Y."/>
            <person name="Wang H.M."/>
            <person name="Wang Y.J."/>
            <person name="Wang X.X."/>
            <person name="Zeng Q.Y."/>
        </authorList>
    </citation>
    <scope>NUCLEOTIDE SEQUENCE [LARGE SCALE GENOMIC DNA]</scope>
    <source>
        <strain evidence="2">cv. PAL-ZL1</strain>
    </source>
</reference>
<gene>
    <name evidence="1" type="ORF">D5086_016205</name>
</gene>
<keyword evidence="2" id="KW-1185">Reference proteome</keyword>
<sequence length="74" mass="8333">MSGKAAIVISCELFVLPVYPFSVGDVSPSWFLMQQQEPSGIRVGSRLWWILPSDREWKCKFVSGDQVSKGKIDN</sequence>
<accession>A0ACC4BTC3</accession>
<comment type="caution">
    <text evidence="1">The sequence shown here is derived from an EMBL/GenBank/DDBJ whole genome shotgun (WGS) entry which is preliminary data.</text>
</comment>
<organism evidence="1 2">
    <name type="scientific">Populus alba</name>
    <name type="common">White poplar</name>
    <dbReference type="NCBI Taxonomy" id="43335"/>
    <lineage>
        <taxon>Eukaryota</taxon>
        <taxon>Viridiplantae</taxon>
        <taxon>Streptophyta</taxon>
        <taxon>Embryophyta</taxon>
        <taxon>Tracheophyta</taxon>
        <taxon>Spermatophyta</taxon>
        <taxon>Magnoliopsida</taxon>
        <taxon>eudicotyledons</taxon>
        <taxon>Gunneridae</taxon>
        <taxon>Pentapetalae</taxon>
        <taxon>rosids</taxon>
        <taxon>fabids</taxon>
        <taxon>Malpighiales</taxon>
        <taxon>Salicaceae</taxon>
        <taxon>Saliceae</taxon>
        <taxon>Populus</taxon>
    </lineage>
</organism>
<evidence type="ECO:0000313" key="2">
    <source>
        <dbReference type="Proteomes" id="UP000309997"/>
    </source>
</evidence>
<proteinExistence type="predicted"/>